<keyword evidence="2" id="KW-1185">Reference proteome</keyword>
<dbReference type="InParanoid" id="Q4CQH1"/>
<feature type="non-terminal residue" evidence="1">
    <location>
        <position position="1"/>
    </location>
</feature>
<dbReference type="SMR" id="Q4CQH1"/>
<proteinExistence type="predicted"/>
<dbReference type="RefSeq" id="XP_804377.1">
    <property type="nucleotide sequence ID" value="XM_799284.1"/>
</dbReference>
<dbReference type="AlphaFoldDB" id="Q4CQH1"/>
<dbReference type="GeneID" id="3533802"/>
<reference evidence="1 2" key="1">
    <citation type="journal article" date="2005" name="Science">
        <title>The genome sequence of Trypanosoma cruzi, etiologic agent of Chagas disease.</title>
        <authorList>
            <person name="El-Sayed N.M."/>
            <person name="Myler P.J."/>
            <person name="Bartholomeu D.C."/>
            <person name="Nilsson D."/>
            <person name="Aggarwal G."/>
            <person name="Tran A.N."/>
            <person name="Ghedin E."/>
            <person name="Worthey E.A."/>
            <person name="Delcher A.L."/>
            <person name="Blandin G."/>
            <person name="Westenberger S.J."/>
            <person name="Caler E."/>
            <person name="Cerqueira G.C."/>
            <person name="Branche C."/>
            <person name="Haas B."/>
            <person name="Anupama A."/>
            <person name="Arner E."/>
            <person name="Aslund L."/>
            <person name="Attipoe P."/>
            <person name="Bontempi E."/>
            <person name="Bringaud F."/>
            <person name="Burton P."/>
            <person name="Cadag E."/>
            <person name="Campbell D.A."/>
            <person name="Carrington M."/>
            <person name="Crabtree J."/>
            <person name="Darban H."/>
            <person name="da Silveira J.F."/>
            <person name="de Jong P."/>
            <person name="Edwards K."/>
            <person name="Englund P.T."/>
            <person name="Fazelina G."/>
            <person name="Feldblyum T."/>
            <person name="Ferella M."/>
            <person name="Frasch A.C."/>
            <person name="Gull K."/>
            <person name="Horn D."/>
            <person name="Hou L."/>
            <person name="Huang Y."/>
            <person name="Kindlund E."/>
            <person name="Klingbeil M."/>
            <person name="Kluge S."/>
            <person name="Koo H."/>
            <person name="Lacerda D."/>
            <person name="Levin M.J."/>
            <person name="Lorenzi H."/>
            <person name="Louie T."/>
            <person name="Machado C.R."/>
            <person name="McCulloch R."/>
            <person name="McKenna A."/>
            <person name="Mizuno Y."/>
            <person name="Mottram J.C."/>
            <person name="Nelson S."/>
            <person name="Ochaya S."/>
            <person name="Osoegawa K."/>
            <person name="Pai G."/>
            <person name="Parsons M."/>
            <person name="Pentony M."/>
            <person name="Pettersson U."/>
            <person name="Pop M."/>
            <person name="Ramirez J.L."/>
            <person name="Rinta J."/>
            <person name="Robertson L."/>
            <person name="Salzberg S.L."/>
            <person name="Sanchez D.O."/>
            <person name="Seyler A."/>
            <person name="Sharma R."/>
            <person name="Shetty J."/>
            <person name="Simpson A.J."/>
            <person name="Sisk E."/>
            <person name="Tammi M.T."/>
            <person name="Tarleton R."/>
            <person name="Teixeira S."/>
            <person name="Van Aken S."/>
            <person name="Vogt C."/>
            <person name="Ward P.N."/>
            <person name="Wickstead B."/>
            <person name="Wortman J."/>
            <person name="White O."/>
            <person name="Fraser C.M."/>
            <person name="Stuart K.D."/>
            <person name="Andersson B."/>
        </authorList>
    </citation>
    <scope>NUCLEOTIDE SEQUENCE [LARGE SCALE GENOMIC DNA]</scope>
    <source>
        <strain evidence="1 2">CL Brener</strain>
    </source>
</reference>
<protein>
    <submittedName>
        <fullName evidence="1">Uncharacterized protein</fullName>
    </submittedName>
</protein>
<evidence type="ECO:0000313" key="1">
    <source>
        <dbReference type="EMBL" id="EAN82526.1"/>
    </source>
</evidence>
<sequence>QEAVRMNQKQALSCNERVQQLLAQDEEKSRQLREMTLKLERLQWESARVARAHDRLLEDVSTRFH</sequence>
<dbReference type="EMBL" id="AAHK01002458">
    <property type="protein sequence ID" value="EAN82526.1"/>
    <property type="molecule type" value="Genomic_DNA"/>
</dbReference>
<dbReference type="Proteomes" id="UP000002296">
    <property type="component" value="Unassembled WGS sequence"/>
</dbReference>
<evidence type="ECO:0000313" key="2">
    <source>
        <dbReference type="Proteomes" id="UP000002296"/>
    </source>
</evidence>
<gene>
    <name evidence="1" type="ORF">Tc00.1047053503619.39</name>
</gene>
<dbReference type="PaxDb" id="353153-Q4CQH1"/>
<accession>Q4CQH1</accession>
<name>Q4CQH1_TRYCC</name>
<organism evidence="1 2">
    <name type="scientific">Trypanosoma cruzi (strain CL Brener)</name>
    <dbReference type="NCBI Taxonomy" id="353153"/>
    <lineage>
        <taxon>Eukaryota</taxon>
        <taxon>Discoba</taxon>
        <taxon>Euglenozoa</taxon>
        <taxon>Kinetoplastea</taxon>
        <taxon>Metakinetoplastina</taxon>
        <taxon>Trypanosomatida</taxon>
        <taxon>Trypanosomatidae</taxon>
        <taxon>Trypanosoma</taxon>
        <taxon>Schizotrypanum</taxon>
    </lineage>
</organism>
<comment type="caution">
    <text evidence="1">The sequence shown here is derived from an EMBL/GenBank/DDBJ whole genome shotgun (WGS) entry which is preliminary data.</text>
</comment>
<dbReference type="KEGG" id="tcr:503619.39"/>